<gene>
    <name evidence="9" type="ORF">FOE67_06255</name>
</gene>
<dbReference type="GO" id="GO:0055085">
    <property type="term" value="P:transmembrane transport"/>
    <property type="evidence" value="ECO:0007669"/>
    <property type="project" value="InterPro"/>
</dbReference>
<evidence type="ECO:0000259" key="8">
    <source>
        <dbReference type="PROSITE" id="PS50928"/>
    </source>
</evidence>
<dbReference type="GO" id="GO:0005886">
    <property type="term" value="C:plasma membrane"/>
    <property type="evidence" value="ECO:0007669"/>
    <property type="project" value="UniProtKB-SubCell"/>
</dbReference>
<dbReference type="InterPro" id="IPR035906">
    <property type="entry name" value="MetI-like_sf"/>
</dbReference>
<keyword evidence="4 7" id="KW-0812">Transmembrane</keyword>
<comment type="similarity">
    <text evidence="7">Belongs to the binding-protein-dependent transport system permease family.</text>
</comment>
<sequence>MLTFIARRLFVSLWVFLAASLVMFVLAVNVRDPLSEARQLPDGQREAAIAALTERMNLDEPVFVRYFMWLANALTGDLGVNRQGQSVNALLAERFPATVQLLTAATVLAIIIGITVGVLSALRQYSGLDHTVTFVAFVCFSLPVFWVGTLLKQYVAIDLNDWLRDPALAPMVILLISVVIGLACSSLLLGDRRTRLTVFGTTTVGMALLLWALSATRWFADPGLGIIVIALTAVAGAVAFTTLVSGLDFKSPTMRAALAAAAVGIICSFALGPVLADPSLLTLLLLIVVTVGVCFGLGWYIGGELFRRSAITAAILTGLFTGAVIFTDRLLQAFAAYSAHSRIRGRPISTIGPSTPNFDGTFWELRLDSFGHLVLPTMALMLVSLAVYTRYTRASMLEVMNQDYVRTARAKGLNERAVVTRHVLRNGMIPVTTLVAFDIGTLIGGAVITERVFGWKAMGLFLTEAIEQGDPMPMMAFFLVAGGAIVLFNMIADIAYAFLDPRIRLS</sequence>
<keyword evidence="5 7" id="KW-1133">Transmembrane helix</keyword>
<evidence type="ECO:0000256" key="6">
    <source>
        <dbReference type="ARBA" id="ARBA00023136"/>
    </source>
</evidence>
<feature type="transmembrane region" description="Helical" evidence="7">
    <location>
        <begin position="224"/>
        <end position="244"/>
    </location>
</feature>
<evidence type="ECO:0000256" key="3">
    <source>
        <dbReference type="ARBA" id="ARBA00022475"/>
    </source>
</evidence>
<dbReference type="Gene3D" id="1.10.3720.10">
    <property type="entry name" value="MetI-like"/>
    <property type="match status" value="1"/>
</dbReference>
<organism evidence="9 10">
    <name type="scientific">Streptomyces calidiresistens</name>
    <dbReference type="NCBI Taxonomy" id="1485586"/>
    <lineage>
        <taxon>Bacteria</taxon>
        <taxon>Bacillati</taxon>
        <taxon>Actinomycetota</taxon>
        <taxon>Actinomycetes</taxon>
        <taxon>Kitasatosporales</taxon>
        <taxon>Streptomycetaceae</taxon>
        <taxon>Streptomyces</taxon>
    </lineage>
</organism>
<protein>
    <submittedName>
        <fullName evidence="9">ABC transporter permease subunit</fullName>
    </submittedName>
</protein>
<name>A0A7W3T1G5_9ACTN</name>
<dbReference type="SUPFAM" id="SSF161098">
    <property type="entry name" value="MetI-like"/>
    <property type="match status" value="1"/>
</dbReference>
<feature type="transmembrane region" description="Helical" evidence="7">
    <location>
        <begin position="281"/>
        <end position="302"/>
    </location>
</feature>
<keyword evidence="2 7" id="KW-0813">Transport</keyword>
<feature type="domain" description="ABC transmembrane type-1" evidence="8">
    <location>
        <begin position="95"/>
        <end position="496"/>
    </location>
</feature>
<feature type="transmembrane region" description="Helical" evidence="7">
    <location>
        <begin position="167"/>
        <end position="189"/>
    </location>
</feature>
<evidence type="ECO:0000313" key="10">
    <source>
        <dbReference type="Proteomes" id="UP000530234"/>
    </source>
</evidence>
<feature type="transmembrane region" description="Helical" evidence="7">
    <location>
        <begin position="474"/>
        <end position="499"/>
    </location>
</feature>
<dbReference type="PROSITE" id="PS50928">
    <property type="entry name" value="ABC_TM1"/>
    <property type="match status" value="1"/>
</dbReference>
<feature type="transmembrane region" description="Helical" evidence="7">
    <location>
        <begin position="101"/>
        <end position="122"/>
    </location>
</feature>
<feature type="transmembrane region" description="Helical" evidence="7">
    <location>
        <begin position="370"/>
        <end position="388"/>
    </location>
</feature>
<feature type="transmembrane region" description="Helical" evidence="7">
    <location>
        <begin position="134"/>
        <end position="155"/>
    </location>
</feature>
<evidence type="ECO:0000256" key="1">
    <source>
        <dbReference type="ARBA" id="ARBA00004651"/>
    </source>
</evidence>
<feature type="transmembrane region" description="Helical" evidence="7">
    <location>
        <begin position="309"/>
        <end position="327"/>
    </location>
</feature>
<feature type="transmembrane region" description="Helical" evidence="7">
    <location>
        <begin position="196"/>
        <end position="218"/>
    </location>
</feature>
<reference evidence="10" key="1">
    <citation type="submission" date="2019-10" db="EMBL/GenBank/DDBJ databases">
        <title>Streptomyces sp. nov., a novel actinobacterium isolated from alkaline environment.</title>
        <authorList>
            <person name="Golinska P."/>
        </authorList>
    </citation>
    <scope>NUCLEOTIDE SEQUENCE [LARGE SCALE GENOMIC DNA]</scope>
    <source>
        <strain evidence="10">DSM 42108</strain>
    </source>
</reference>
<dbReference type="RefSeq" id="WP_182661312.1">
    <property type="nucleotide sequence ID" value="NZ_VKHS01000087.1"/>
</dbReference>
<feature type="transmembrane region" description="Helical" evidence="7">
    <location>
        <begin position="431"/>
        <end position="454"/>
    </location>
</feature>
<dbReference type="Proteomes" id="UP000530234">
    <property type="component" value="Unassembled WGS sequence"/>
</dbReference>
<feature type="transmembrane region" description="Helical" evidence="7">
    <location>
        <begin position="256"/>
        <end position="275"/>
    </location>
</feature>
<comment type="caution">
    <text evidence="9">The sequence shown here is derived from an EMBL/GenBank/DDBJ whole genome shotgun (WGS) entry which is preliminary data.</text>
</comment>
<evidence type="ECO:0000313" key="9">
    <source>
        <dbReference type="EMBL" id="MBB0229126.1"/>
    </source>
</evidence>
<keyword evidence="3" id="KW-1003">Cell membrane</keyword>
<dbReference type="PANTHER" id="PTHR43163:SF6">
    <property type="entry name" value="DIPEPTIDE TRANSPORT SYSTEM PERMEASE PROTEIN DPPB-RELATED"/>
    <property type="match status" value="1"/>
</dbReference>
<dbReference type="PANTHER" id="PTHR43163">
    <property type="entry name" value="DIPEPTIDE TRANSPORT SYSTEM PERMEASE PROTEIN DPPB-RELATED"/>
    <property type="match status" value="1"/>
</dbReference>
<keyword evidence="10" id="KW-1185">Reference proteome</keyword>
<evidence type="ECO:0000256" key="4">
    <source>
        <dbReference type="ARBA" id="ARBA00022692"/>
    </source>
</evidence>
<proteinExistence type="inferred from homology"/>
<dbReference type="CDD" id="cd06261">
    <property type="entry name" value="TM_PBP2"/>
    <property type="match status" value="2"/>
</dbReference>
<evidence type="ECO:0000256" key="2">
    <source>
        <dbReference type="ARBA" id="ARBA00022448"/>
    </source>
</evidence>
<accession>A0A7W3T1G5</accession>
<dbReference type="AlphaFoldDB" id="A0A7W3T1G5"/>
<dbReference type="Pfam" id="PF00528">
    <property type="entry name" value="BPD_transp_1"/>
    <property type="match status" value="1"/>
</dbReference>
<evidence type="ECO:0000256" key="7">
    <source>
        <dbReference type="RuleBase" id="RU363032"/>
    </source>
</evidence>
<dbReference type="EMBL" id="VKHS01000087">
    <property type="protein sequence ID" value="MBB0229126.1"/>
    <property type="molecule type" value="Genomic_DNA"/>
</dbReference>
<keyword evidence="6 7" id="KW-0472">Membrane</keyword>
<evidence type="ECO:0000256" key="5">
    <source>
        <dbReference type="ARBA" id="ARBA00022989"/>
    </source>
</evidence>
<dbReference type="InterPro" id="IPR000515">
    <property type="entry name" value="MetI-like"/>
</dbReference>
<comment type="subcellular location">
    <subcellularLocation>
        <location evidence="1 7">Cell membrane</location>
        <topology evidence="1 7">Multi-pass membrane protein</topology>
    </subcellularLocation>
</comment>